<evidence type="ECO:0000259" key="1">
    <source>
        <dbReference type="SMART" id="SM00587"/>
    </source>
</evidence>
<evidence type="ECO:0000313" key="2">
    <source>
        <dbReference type="EMBL" id="AWY02302.1"/>
    </source>
</evidence>
<dbReference type="Pfam" id="PF02958">
    <property type="entry name" value="EcKL"/>
    <property type="match status" value="1"/>
</dbReference>
<evidence type="ECO:0000313" key="3">
    <source>
        <dbReference type="Proteomes" id="UP000249898"/>
    </source>
</evidence>
<dbReference type="SMART" id="SM00587">
    <property type="entry name" value="CHK"/>
    <property type="match status" value="1"/>
</dbReference>
<dbReference type="PANTHER" id="PTHR11012">
    <property type="entry name" value="PROTEIN KINASE-LIKE DOMAIN-CONTAINING"/>
    <property type="match status" value="1"/>
</dbReference>
<organism evidence="2 3">
    <name type="scientific">Marinomonas primoryensis</name>
    <dbReference type="NCBI Taxonomy" id="178399"/>
    <lineage>
        <taxon>Bacteria</taxon>
        <taxon>Pseudomonadati</taxon>
        <taxon>Pseudomonadota</taxon>
        <taxon>Gammaproteobacteria</taxon>
        <taxon>Oceanospirillales</taxon>
        <taxon>Oceanospirillaceae</taxon>
        <taxon>Marinomonas</taxon>
    </lineage>
</organism>
<dbReference type="AlphaFoldDB" id="A0A2Z4PXC5"/>
<dbReference type="RefSeq" id="WP_112136171.1">
    <property type="nucleotide sequence ID" value="NZ_CP016181.1"/>
</dbReference>
<dbReference type="Proteomes" id="UP000249898">
    <property type="component" value="Chromosome"/>
</dbReference>
<reference evidence="2 3" key="1">
    <citation type="submission" date="2016-06" db="EMBL/GenBank/DDBJ databases">
        <title>The sequenced genome of the ice-adhering bacterium Marinomonas primoryensis, from Antarctica.</title>
        <authorList>
            <person name="Graham L."/>
            <person name="Vance T.D.R."/>
            <person name="Davies P.L."/>
        </authorList>
    </citation>
    <scope>NUCLEOTIDE SEQUENCE [LARGE SCALE GENOMIC DNA]</scope>
    <source>
        <strain evidence="2 3">AceL</strain>
    </source>
</reference>
<sequence>MTPKFFIKRQYKASFVERKEVIQSLWSGYGEIVRYIISYQGSQPSTYIIAKHCTFPISINHPRGWQSDHAHNRKIRSYEVEQCWYQDWAARCLDSARVAHCHGVHFDKQSGQRLILLEDLDALGYDARYDTDNDQHLLSCINWIAAFHAGFIHQNPVLGWPKGLWEKGTYWHLDTRQEEWMAMEEGELKSSAAALSQCLDEARFKTLVHGDAKVAIFCFSTQEEKVAAVDFQYVGGGTGVQDLAYLLGSALTEKALSENLPYLLDHYFAELGRELMAQGESQAFAQEVIEEWQTLFVIAWADFHRFIMGWSPTHAKNTPFSHELTEQALQQLRNA</sequence>
<name>A0A2Z4PXC5_9GAMM</name>
<feature type="domain" description="CHK kinase-like" evidence="1">
    <location>
        <begin position="115"/>
        <end position="277"/>
    </location>
</feature>
<dbReference type="InterPro" id="IPR004119">
    <property type="entry name" value="EcKL"/>
</dbReference>
<dbReference type="PANTHER" id="PTHR11012:SF30">
    <property type="entry name" value="PROTEIN KINASE-LIKE DOMAIN-CONTAINING"/>
    <property type="match status" value="1"/>
</dbReference>
<proteinExistence type="predicted"/>
<accession>A0A2Z4PXC5</accession>
<gene>
    <name evidence="2" type="ORF">A8139_05010</name>
</gene>
<dbReference type="Gene3D" id="3.90.1200.10">
    <property type="match status" value="1"/>
</dbReference>
<dbReference type="EMBL" id="CP016181">
    <property type="protein sequence ID" value="AWY02302.1"/>
    <property type="molecule type" value="Genomic_DNA"/>
</dbReference>
<dbReference type="InterPro" id="IPR011009">
    <property type="entry name" value="Kinase-like_dom_sf"/>
</dbReference>
<dbReference type="InterPro" id="IPR015897">
    <property type="entry name" value="CHK_kinase-like"/>
</dbReference>
<dbReference type="SUPFAM" id="SSF56112">
    <property type="entry name" value="Protein kinase-like (PK-like)"/>
    <property type="match status" value="1"/>
</dbReference>
<dbReference type="OrthoDB" id="9769860at2"/>
<protein>
    <recommendedName>
        <fullName evidence="1">CHK kinase-like domain-containing protein</fullName>
    </recommendedName>
</protein>